<sequence>MLCGTWMESSRQCITLQGLGPDEMDVLLQFMYGAILDLPPRANASQVVLAADMLGLEGLKDVVEMMLTRDNCRFFPKPVDGVQKTILECLSLTHTLGLQNLHTMCIRWVAEHYVKSWSERNFALLPCEVQRACLNAVTGAITIQTAVNLLCGSDHLLGSLPEVKWAKQTVVLATELQDQCLSFIVTNLARVTHTPAFHNLRRREESTREPALLKKLCSAIRDRVAVDNCCDLFVTVGHLAGEEVKAEGSVLEETKSEGSVLEEVRGNEEQPFRREISALHARLWTFLLQSFYAVRHTPGWETLPSKHRDRILAAALDKGDSRRLGRKPVFTSSQPREVRCPLGPAASCESPPVQRTNRVIRNTGTGSSTAATPSATMKSDGMGTPGLPSTTGRGTNASKPGDADPSKVKSSRTQQSGEQRSTTANAKTATSATHKPMLNGAAGPGGTKRDGDAANGPRGSPSGGKRAKDQDRRPNPNPGARPKTSPSGMASTAQTRPGRLLKSVAGRGDSLQGADSSTAHPATTTPSTSGSASPDNSSGSNSRAIPGLRPKTQGKVLTKSPMTKPSQKTDTAKTNSPTNKPSARETNKAKVSATGRPPAGGAKAEAKGRSTATGSADNHVSRPGSSLNARKPASPRKEEDKVSSKDSSDKAASKTTKPNTANAAKSTAKPTKAASSSAPSRQPSLALAKPGLKQKSTSEPLTEKSSLKPAKNSSGVSSKKTAAKDKEGCNGKASVELQQANDHAAETERLPSHSDPRGTAAQPASTGQSPAHRHVPPPGPTHRQQGPTHHQQGPTHHQQGPTHHQQGPTHHQQGPPHRQQGPPHHQQGPTHRQQGPTHHQQGLSEAGDELSLPLTSSPKPTFPKSAKRPGKPNGTVEVKLPTRQPPAADRANALVNGEAAELPEHTYAGKSTSGPAADFPADTPTPGSLGSTDTPLEDSWNGLHHQVSPESESGSATTSSDDIKPRSEDYDAGGSQDDVDDCCSNDRGGSKGGGTMRCHDFLGRSSSDTSTPEELKMLDSGLRVEVRLKGREVETTSEEEGVRRWRPV</sequence>
<accession>A0ACC2F5C0</accession>
<reference evidence="1" key="1">
    <citation type="submission" date="2021-05" db="EMBL/GenBank/DDBJ databases">
        <authorList>
            <person name="Pan Q."/>
            <person name="Jouanno E."/>
            <person name="Zahm M."/>
            <person name="Klopp C."/>
            <person name="Cabau C."/>
            <person name="Louis A."/>
            <person name="Berthelot C."/>
            <person name="Parey E."/>
            <person name="Roest Crollius H."/>
            <person name="Montfort J."/>
            <person name="Robinson-Rechavi M."/>
            <person name="Bouchez O."/>
            <person name="Lampietro C."/>
            <person name="Lopez Roques C."/>
            <person name="Donnadieu C."/>
            <person name="Postlethwait J."/>
            <person name="Bobe J."/>
            <person name="Dillon D."/>
            <person name="Chandos A."/>
            <person name="von Hippel F."/>
            <person name="Guiguen Y."/>
        </authorList>
    </citation>
    <scope>NUCLEOTIDE SEQUENCE</scope>
    <source>
        <strain evidence="1">YG-Jan2019</strain>
    </source>
</reference>
<organism evidence="1 2">
    <name type="scientific">Dallia pectoralis</name>
    <name type="common">Alaska blackfish</name>
    <dbReference type="NCBI Taxonomy" id="75939"/>
    <lineage>
        <taxon>Eukaryota</taxon>
        <taxon>Metazoa</taxon>
        <taxon>Chordata</taxon>
        <taxon>Craniata</taxon>
        <taxon>Vertebrata</taxon>
        <taxon>Euteleostomi</taxon>
        <taxon>Actinopterygii</taxon>
        <taxon>Neopterygii</taxon>
        <taxon>Teleostei</taxon>
        <taxon>Protacanthopterygii</taxon>
        <taxon>Esociformes</taxon>
        <taxon>Umbridae</taxon>
        <taxon>Dallia</taxon>
    </lineage>
</organism>
<proteinExistence type="predicted"/>
<dbReference type="EMBL" id="CM055761">
    <property type="protein sequence ID" value="KAJ7986415.1"/>
    <property type="molecule type" value="Genomic_DNA"/>
</dbReference>
<evidence type="ECO:0000313" key="2">
    <source>
        <dbReference type="Proteomes" id="UP001157502"/>
    </source>
</evidence>
<comment type="caution">
    <text evidence="1">The sequence shown here is derived from an EMBL/GenBank/DDBJ whole genome shotgun (WGS) entry which is preliminary data.</text>
</comment>
<name>A0ACC2F5C0_DALPE</name>
<protein>
    <submittedName>
        <fullName evidence="1">Uncharacterized protein</fullName>
    </submittedName>
</protein>
<keyword evidence="2" id="KW-1185">Reference proteome</keyword>
<gene>
    <name evidence="1" type="ORF">DPEC_G00339660</name>
</gene>
<evidence type="ECO:0000313" key="1">
    <source>
        <dbReference type="EMBL" id="KAJ7986415.1"/>
    </source>
</evidence>
<dbReference type="Proteomes" id="UP001157502">
    <property type="component" value="Chromosome 34"/>
</dbReference>